<sequence>MVWAASTEVGCAIHQCLPEHSDLRPFYEIACVYSPGEILLVGRPYKEGPSCSKCPQGYGCHRNQCYAKPLLPITSTL</sequence>
<dbReference type="AlphaFoldDB" id="A0A5K3F101"/>
<name>A0A5K3F101_MESCO</name>
<dbReference type="InterPro" id="IPR035940">
    <property type="entry name" value="CAP_sf"/>
</dbReference>
<dbReference type="WBParaSite" id="MCU_004115-RA">
    <property type="protein sequence ID" value="MCU_004115-RA"/>
    <property type="gene ID" value="MCU_004115"/>
</dbReference>
<reference evidence="1" key="1">
    <citation type="submission" date="2019-11" db="UniProtKB">
        <authorList>
            <consortium name="WormBaseParasite"/>
        </authorList>
    </citation>
    <scope>IDENTIFICATION</scope>
</reference>
<organism evidence="1">
    <name type="scientific">Mesocestoides corti</name>
    <name type="common">Flatworm</name>
    <dbReference type="NCBI Taxonomy" id="53468"/>
    <lineage>
        <taxon>Eukaryota</taxon>
        <taxon>Metazoa</taxon>
        <taxon>Spiralia</taxon>
        <taxon>Lophotrochozoa</taxon>
        <taxon>Platyhelminthes</taxon>
        <taxon>Cestoda</taxon>
        <taxon>Eucestoda</taxon>
        <taxon>Cyclophyllidea</taxon>
        <taxon>Mesocestoididae</taxon>
        <taxon>Mesocestoides</taxon>
    </lineage>
</organism>
<evidence type="ECO:0000313" key="1">
    <source>
        <dbReference type="WBParaSite" id="MCU_004115-RA"/>
    </source>
</evidence>
<dbReference type="Gene3D" id="3.40.33.10">
    <property type="entry name" value="CAP"/>
    <property type="match status" value="1"/>
</dbReference>
<protein>
    <submittedName>
        <fullName evidence="1">SCP domain-containing protein</fullName>
    </submittedName>
</protein>
<accession>A0A5K3F101</accession>
<proteinExistence type="predicted"/>
<dbReference type="SUPFAM" id="SSF55797">
    <property type="entry name" value="PR-1-like"/>
    <property type="match status" value="1"/>
</dbReference>